<dbReference type="InterPro" id="IPR002156">
    <property type="entry name" value="RNaseH_domain"/>
</dbReference>
<dbReference type="Pfam" id="PF13966">
    <property type="entry name" value="zf-RVT"/>
    <property type="match status" value="1"/>
</dbReference>
<dbReference type="GO" id="GO:0003676">
    <property type="term" value="F:nucleic acid binding"/>
    <property type="evidence" value="ECO:0007669"/>
    <property type="project" value="InterPro"/>
</dbReference>
<dbReference type="InterPro" id="IPR044730">
    <property type="entry name" value="RNase_H-like_dom_plant"/>
</dbReference>
<dbReference type="SUPFAM" id="SSF53098">
    <property type="entry name" value="Ribonuclease H-like"/>
    <property type="match status" value="1"/>
</dbReference>
<sequence>MAEDLTKLWEGFSLTEQEKSGIKVEASTFLKAKERGRSCLLAMVIADKVINREAFKMTMSKIWNTSGWIEFSDMGENKFLLNFQKCEDRQKIIQGRPWSFDRWLVCLQDFESDLSLNAIPFQKEIFWMQIHNMPLACMTKEIGMKVGECAGKVVDIIADQWGIGWGKFMRLKVEVDISKALVRGLSGGLAFLWKEDVDAVLVSYSRQHISLEVKDLIQGNTWFLTGFYGNPITANRRDSWHLLRKLKPENGVGWLCVGDFNEILSTNEKVGGPLRPFGQMECFREALEDCDLSDMGYVGNKFTWSNNRGGSDFTKERLDRAFCNPQWAVWNTGVVTLLLPALNSDHCPIFITNRNHQQGAGRHTKIFRYEWSKQVMNKTKKELQQKMEHLNSLQQCNQGDKHDSIKGLKIEIEKVLQEDNLKWKQRAKQRWLKEGDRNTKYFHQCASQRRKVNKICKLIDDRDQEVTNASAICQQFQDFFQKLFTTANPQNIDECLAATIPTVTNEMNQALLRPYCALEVKEALFQMDGLSSPGPDGFPAAFYQQNWDVVGSQVSESVLYVLNSKGNLDDINNTFITLIPKKKNCSKVSDFRPISLCNVLYKIISKTIANRLKKILPSIISQNQSAFIPGRLISDNVIVAFEALHSMHCKMAGREGYMAMKLDMSKAYDRVEWSFLRAALCKMGFDFAWVELVMRCVESVSYSILVNGIPQSGFSPSMGIRQGDPLSPYLFIMCAEALGSMIRKGVEEGVISGMPFARGRIRISHLFFADDSLLFCKANAMEWGKMHNILKIYEEASGQRLNLEKTSIQFSRNTAKATQDFILSIAGVRSSMAYEKYLGLPTVVGKAREKSFRDILDRVRMRISNQRVKFLSQAGKDIFIKAIVQALPTYSMSVFMLPAKLLRNLNSIMHNFWWGQHEAIRKIHWVAWSKMGRSKADGGLGFRDLEGFNLALLAKQGWRVIHTPFSLVSQVLKAKYFQETSFMNAKLGQKPSYIWRSMLKTRNLIEAGSYWRIGSGDKVRIWGDKWLPKTIPSAVKSPISHLDGNAKVQELLKPGEKEWNMELVEHLFCKEEADIIAQIPLSTSISPDQLIWKGTSTGFFTVKSAYHLHQELIQDTKGQPSSSHNLKEVWKTLWQLQVTPGEKVFLWRACHNALPTQSNLFKRKIAANPKCPICELEEETVAHALWECESARDVWSQCTKSLQKKHFSHMDFLEIFEAMAEGMTFECIQEFVMVAKQIWWRRNDFIFNQRFRHPNQVTMVANENIRMMKDLEMQKNESSTSIISNSVIWQPPPFLFYKLNWDAAVDKIRAKVGIGIVVRDCEGRIIATMRRKQSLLPLPALAEAFGALLAVKFALDLGLTKTIFEGDSLQTVQALKQEEDQLSSFGMYISEAKMILSNFESWNVTHIKRSGNVMAHVLAQDALVISDVIVTMEDIPPCISDLI</sequence>
<dbReference type="PROSITE" id="PS50878">
    <property type="entry name" value="RT_POL"/>
    <property type="match status" value="1"/>
</dbReference>
<name>A0A833U2F1_JUGRE</name>
<organism evidence="2 3">
    <name type="scientific">Juglans regia</name>
    <name type="common">English walnut</name>
    <dbReference type="NCBI Taxonomy" id="51240"/>
    <lineage>
        <taxon>Eukaryota</taxon>
        <taxon>Viridiplantae</taxon>
        <taxon>Streptophyta</taxon>
        <taxon>Embryophyta</taxon>
        <taxon>Tracheophyta</taxon>
        <taxon>Spermatophyta</taxon>
        <taxon>Magnoliopsida</taxon>
        <taxon>eudicotyledons</taxon>
        <taxon>Gunneridae</taxon>
        <taxon>Pentapetalae</taxon>
        <taxon>rosids</taxon>
        <taxon>fabids</taxon>
        <taxon>Fagales</taxon>
        <taxon>Juglandaceae</taxon>
        <taxon>Juglans</taxon>
    </lineage>
</organism>
<dbReference type="InterPro" id="IPR012337">
    <property type="entry name" value="RNaseH-like_sf"/>
</dbReference>
<evidence type="ECO:0000313" key="2">
    <source>
        <dbReference type="EMBL" id="KAF5443010.1"/>
    </source>
</evidence>
<evidence type="ECO:0000259" key="1">
    <source>
        <dbReference type="PROSITE" id="PS50878"/>
    </source>
</evidence>
<dbReference type="Pfam" id="PF14111">
    <property type="entry name" value="DUF4283"/>
    <property type="match status" value="1"/>
</dbReference>
<dbReference type="PANTHER" id="PTHR33116">
    <property type="entry name" value="REVERSE TRANSCRIPTASE ZINC-BINDING DOMAIN-CONTAINING PROTEIN-RELATED-RELATED"/>
    <property type="match status" value="1"/>
</dbReference>
<dbReference type="InterPro" id="IPR025558">
    <property type="entry name" value="DUF4283"/>
</dbReference>
<feature type="domain" description="Reverse transcriptase" evidence="1">
    <location>
        <begin position="560"/>
        <end position="842"/>
    </location>
</feature>
<reference evidence="2" key="2">
    <citation type="submission" date="2020-03" db="EMBL/GenBank/DDBJ databases">
        <title>Walnut 2.0.</title>
        <authorList>
            <person name="Marrano A."/>
            <person name="Britton M."/>
            <person name="Zimin A.V."/>
            <person name="Zaini P.A."/>
            <person name="Workman R."/>
            <person name="Puiu D."/>
            <person name="Bianco L."/>
            <person name="Allen B.J."/>
            <person name="Troggio M."/>
            <person name="Leslie C.A."/>
            <person name="Timp W."/>
            <person name="Dendekar A."/>
            <person name="Salzberg S.L."/>
            <person name="Neale D.B."/>
        </authorList>
    </citation>
    <scope>NUCLEOTIDE SEQUENCE</scope>
    <source>
        <tissue evidence="2">Leaves</tissue>
    </source>
</reference>
<proteinExistence type="predicted"/>
<accession>A0A833U2F1</accession>
<dbReference type="InterPro" id="IPR026960">
    <property type="entry name" value="RVT-Znf"/>
</dbReference>
<dbReference type="CDD" id="cd06222">
    <property type="entry name" value="RNase_H_like"/>
    <property type="match status" value="1"/>
</dbReference>
<dbReference type="InterPro" id="IPR000477">
    <property type="entry name" value="RT_dom"/>
</dbReference>
<protein>
    <recommendedName>
        <fullName evidence="1">Reverse transcriptase domain-containing protein</fullName>
    </recommendedName>
</protein>
<dbReference type="CDD" id="cd01650">
    <property type="entry name" value="RT_nLTR_like"/>
    <property type="match status" value="1"/>
</dbReference>
<dbReference type="Pfam" id="PF03372">
    <property type="entry name" value="Exo_endo_phos"/>
    <property type="match status" value="1"/>
</dbReference>
<evidence type="ECO:0000313" key="3">
    <source>
        <dbReference type="Proteomes" id="UP000619265"/>
    </source>
</evidence>
<dbReference type="Gene3D" id="3.30.420.10">
    <property type="entry name" value="Ribonuclease H-like superfamily/Ribonuclease H"/>
    <property type="match status" value="1"/>
</dbReference>
<dbReference type="EMBL" id="LIHL02000016">
    <property type="protein sequence ID" value="KAF5443010.1"/>
    <property type="molecule type" value="Genomic_DNA"/>
</dbReference>
<dbReference type="Gene3D" id="3.60.10.10">
    <property type="entry name" value="Endonuclease/exonuclease/phosphatase"/>
    <property type="match status" value="1"/>
</dbReference>
<dbReference type="InterPro" id="IPR043502">
    <property type="entry name" value="DNA/RNA_pol_sf"/>
</dbReference>
<comment type="caution">
    <text evidence="2">The sequence shown here is derived from an EMBL/GenBank/DDBJ whole genome shotgun (WGS) entry which is preliminary data.</text>
</comment>
<dbReference type="Proteomes" id="UP000619265">
    <property type="component" value="Unassembled WGS sequence"/>
</dbReference>
<dbReference type="SUPFAM" id="SSF56219">
    <property type="entry name" value="DNase I-like"/>
    <property type="match status" value="1"/>
</dbReference>
<gene>
    <name evidence="2" type="ORF">F2P56_035607</name>
</gene>
<dbReference type="InterPro" id="IPR036691">
    <property type="entry name" value="Endo/exonu/phosph_ase_sf"/>
</dbReference>
<reference evidence="2" key="1">
    <citation type="submission" date="2015-10" db="EMBL/GenBank/DDBJ databases">
        <authorList>
            <person name="Martinez-Garcia P.J."/>
            <person name="Crepeau M.W."/>
            <person name="Puiu D."/>
            <person name="Gonzalez-Ibeas D."/>
            <person name="Whalen J."/>
            <person name="Stevens K."/>
            <person name="Paul R."/>
            <person name="Butterfield T."/>
            <person name="Britton M."/>
            <person name="Reagan R."/>
            <person name="Chakraborty S."/>
            <person name="Walawage S.L."/>
            <person name="Vasquez-Gross H.A."/>
            <person name="Cardeno C."/>
            <person name="Famula R."/>
            <person name="Pratt K."/>
            <person name="Kuruganti S."/>
            <person name="Aradhya M.K."/>
            <person name="Leslie C.A."/>
            <person name="Dandekar A.M."/>
            <person name="Salzberg S.L."/>
            <person name="Wegrzyn J.L."/>
            <person name="Langley C.H."/>
            <person name="Neale D.B."/>
        </authorList>
    </citation>
    <scope>NUCLEOTIDE SEQUENCE</scope>
    <source>
        <tissue evidence="2">Leaves</tissue>
    </source>
</reference>
<dbReference type="SUPFAM" id="SSF56672">
    <property type="entry name" value="DNA/RNA polymerases"/>
    <property type="match status" value="1"/>
</dbReference>
<dbReference type="PANTHER" id="PTHR33116:SF86">
    <property type="entry name" value="REVERSE TRANSCRIPTASE DOMAIN-CONTAINING PROTEIN"/>
    <property type="match status" value="1"/>
</dbReference>
<dbReference type="InterPro" id="IPR005135">
    <property type="entry name" value="Endo/exonuclease/phosphatase"/>
</dbReference>
<dbReference type="GO" id="GO:0004523">
    <property type="term" value="F:RNA-DNA hybrid ribonuclease activity"/>
    <property type="evidence" value="ECO:0007669"/>
    <property type="project" value="InterPro"/>
</dbReference>
<dbReference type="Pfam" id="PF13456">
    <property type="entry name" value="RVT_3"/>
    <property type="match status" value="1"/>
</dbReference>
<dbReference type="InterPro" id="IPR036397">
    <property type="entry name" value="RNaseH_sf"/>
</dbReference>
<dbReference type="Pfam" id="PF00078">
    <property type="entry name" value="RVT_1"/>
    <property type="match status" value="1"/>
</dbReference>
<dbReference type="Gramene" id="Jr16_08650_p1">
    <property type="protein sequence ID" value="cds.Jr16_08650_p1"/>
    <property type="gene ID" value="Jr16_08650"/>
</dbReference>